<evidence type="ECO:0000313" key="1">
    <source>
        <dbReference type="EMBL" id="MBW5891754.1"/>
    </source>
</evidence>
<dbReference type="Proteomes" id="UP000696310">
    <property type="component" value="Unassembled WGS sequence"/>
</dbReference>
<reference evidence="1" key="2">
    <citation type="submission" date="2021-01" db="EMBL/GenBank/DDBJ databases">
        <authorList>
            <person name="Vargas Peralta D."/>
        </authorList>
    </citation>
    <scope>NUCLEOTIDE SEQUENCE</scope>
    <source>
        <strain evidence="1">A3</strain>
    </source>
</reference>
<accession>A0AAW4NX65</accession>
<dbReference type="RefSeq" id="WP_219678784.1">
    <property type="nucleotide sequence ID" value="NZ_JAESHX010000026.1"/>
</dbReference>
<evidence type="ECO:0000313" key="2">
    <source>
        <dbReference type="Proteomes" id="UP000696310"/>
    </source>
</evidence>
<sequence length="198" mass="22450">MSFILINGQADLRKLDVSGLSIPEDVLFQLAKSESDTENKIAQCLSALSEVNTDIKSFAKATHNTLTTTRRLTLASNALYRFRNVGIVCEEADKDLSLQIRTKYPSRGTLSELHEAQILRMERWLNPHQIKLSITPADEREQEKKISSRAGLKFLICTWCSTAGNCWEQFSELSISWWCTIITPKCCLQVITDTVQCY</sequence>
<comment type="caution">
    <text evidence="1">The sequence shown here is derived from an EMBL/GenBank/DDBJ whole genome shotgun (WGS) entry which is preliminary data.</text>
</comment>
<dbReference type="AlphaFoldDB" id="A0AAW4NX65"/>
<name>A0AAW4NX65_9GAMM</name>
<gene>
    <name evidence="1" type="ORF">IM880_05985</name>
</gene>
<organism evidence="1 2">
    <name type="scientific">Pectobacterium polaris</name>
    <dbReference type="NCBI Taxonomy" id="2042057"/>
    <lineage>
        <taxon>Bacteria</taxon>
        <taxon>Pseudomonadati</taxon>
        <taxon>Pseudomonadota</taxon>
        <taxon>Gammaproteobacteria</taxon>
        <taxon>Enterobacterales</taxon>
        <taxon>Pectobacteriaceae</taxon>
        <taxon>Pectobacterium</taxon>
    </lineage>
</organism>
<proteinExistence type="predicted"/>
<protein>
    <submittedName>
        <fullName evidence="1">Uncharacterized protein</fullName>
    </submittedName>
</protein>
<reference evidence="1" key="1">
    <citation type="journal article" date="2021" name="bioRxiv">
        <title>Identification of Pectobacterium species isolated from the soft rot of tetecho (Neobuxbaumia tetetzo), a columnar cactus, and associated metagenomics.</title>
        <authorList>
            <person name="Vargas-Peralta D."/>
            <person name="Narvaez-Barragan D.A."/>
            <person name="de Sandozequi A."/>
            <person name="Romero-Gutierrez M.F."/>
            <person name="Segovia L."/>
            <person name="Martinez-Anaya C."/>
            <person name="Alcaraz L.D."/>
            <person name="de la Torre Almaraz R."/>
        </authorList>
    </citation>
    <scope>NUCLEOTIDE SEQUENCE</scope>
    <source>
        <strain evidence="1">A3</strain>
    </source>
</reference>
<dbReference type="EMBL" id="JAESHX010000026">
    <property type="protein sequence ID" value="MBW5891754.1"/>
    <property type="molecule type" value="Genomic_DNA"/>
</dbReference>